<dbReference type="eggNOG" id="ENOG50333Q6">
    <property type="taxonomic scope" value="Bacteria"/>
</dbReference>
<dbReference type="RefSeq" id="WP_011394967.1">
    <property type="nucleotide sequence ID" value="NC_007645.1"/>
</dbReference>
<evidence type="ECO:0000256" key="1">
    <source>
        <dbReference type="SAM" id="Coils"/>
    </source>
</evidence>
<gene>
    <name evidence="3" type="ordered locus">HCH_01007</name>
</gene>
<keyword evidence="2" id="KW-0812">Transmembrane</keyword>
<accession>Q2SN82</accession>
<keyword evidence="2" id="KW-0472">Membrane</keyword>
<dbReference type="Proteomes" id="UP000000238">
    <property type="component" value="Chromosome"/>
</dbReference>
<dbReference type="HOGENOM" id="CLU_1474492_0_0_6"/>
<evidence type="ECO:0000313" key="3">
    <source>
        <dbReference type="EMBL" id="ABC27892.1"/>
    </source>
</evidence>
<evidence type="ECO:0000313" key="4">
    <source>
        <dbReference type="Proteomes" id="UP000000238"/>
    </source>
</evidence>
<feature type="transmembrane region" description="Helical" evidence="2">
    <location>
        <begin position="34"/>
        <end position="56"/>
    </location>
</feature>
<feature type="coiled-coil region" evidence="1">
    <location>
        <begin position="63"/>
        <end position="97"/>
    </location>
</feature>
<organism evidence="3 4">
    <name type="scientific">Hahella chejuensis (strain KCTC 2396)</name>
    <dbReference type="NCBI Taxonomy" id="349521"/>
    <lineage>
        <taxon>Bacteria</taxon>
        <taxon>Pseudomonadati</taxon>
        <taxon>Pseudomonadota</taxon>
        <taxon>Gammaproteobacteria</taxon>
        <taxon>Oceanospirillales</taxon>
        <taxon>Hahellaceae</taxon>
        <taxon>Hahella</taxon>
    </lineage>
</organism>
<dbReference type="EMBL" id="CP000155">
    <property type="protein sequence ID" value="ABC27892.1"/>
    <property type="molecule type" value="Genomic_DNA"/>
</dbReference>
<keyword evidence="4" id="KW-1185">Reference proteome</keyword>
<dbReference type="AlphaFoldDB" id="Q2SN82"/>
<dbReference type="KEGG" id="hch:HCH_01007"/>
<keyword evidence="1" id="KW-0175">Coiled coil</keyword>
<sequence>MATREREKKEAEDEQMTEAQRLTLLEKSMSLNRFFLLLLAMLIVVTLSVTITVSIISAMDGGDTAKTAEIVDLQNKVQELRQELQATREQVATLNAQIPAMKTAIANGSAPAFQRLLLKQEASYQEFIRGVKEGMYDLARMVPGSRTWLELYNEKMDRALQLSQERQRELQRLNTGGVLVEPGG</sequence>
<name>Q2SN82_HAHCH</name>
<reference evidence="3 4" key="1">
    <citation type="journal article" date="2005" name="Nucleic Acids Res.">
        <title>Genomic blueprint of Hahella chejuensis, a marine microbe producing an algicidal agent.</title>
        <authorList>
            <person name="Jeong H."/>
            <person name="Yim J.H."/>
            <person name="Lee C."/>
            <person name="Choi S.-H."/>
            <person name="Park Y.K."/>
            <person name="Yoon S.H."/>
            <person name="Hur C.-G."/>
            <person name="Kang H.-Y."/>
            <person name="Kim D."/>
            <person name="Lee H.H."/>
            <person name="Park K.H."/>
            <person name="Park S.-H."/>
            <person name="Park H.-S."/>
            <person name="Lee H.K."/>
            <person name="Oh T.K."/>
            <person name="Kim J.F."/>
        </authorList>
    </citation>
    <scope>NUCLEOTIDE SEQUENCE [LARGE SCALE GENOMIC DNA]</scope>
    <source>
        <strain evidence="3 4">KCTC 2396</strain>
    </source>
</reference>
<evidence type="ECO:0000256" key="2">
    <source>
        <dbReference type="SAM" id="Phobius"/>
    </source>
</evidence>
<keyword evidence="2" id="KW-1133">Transmembrane helix</keyword>
<protein>
    <submittedName>
        <fullName evidence="3">Uncharacterized protein</fullName>
    </submittedName>
</protein>
<proteinExistence type="predicted"/>
<dbReference type="OrthoDB" id="6195508at2"/>